<dbReference type="Gene3D" id="3.30.160.20">
    <property type="match status" value="2"/>
</dbReference>
<dbReference type="PANTHER" id="PTHR46205:SF3">
    <property type="entry name" value="LOQUACIOUS, ISOFORM B"/>
    <property type="match status" value="1"/>
</dbReference>
<dbReference type="GO" id="GO:0070920">
    <property type="term" value="P:regulation of regulatory ncRNA processing"/>
    <property type="evidence" value="ECO:0007669"/>
    <property type="project" value="TreeGrafter"/>
</dbReference>
<organism evidence="5 6">
    <name type="scientific">Acropora cervicornis</name>
    <name type="common">Staghorn coral</name>
    <dbReference type="NCBI Taxonomy" id="6130"/>
    <lineage>
        <taxon>Eukaryota</taxon>
        <taxon>Metazoa</taxon>
        <taxon>Cnidaria</taxon>
        <taxon>Anthozoa</taxon>
        <taxon>Hexacorallia</taxon>
        <taxon>Scleractinia</taxon>
        <taxon>Astrocoeniina</taxon>
        <taxon>Acroporidae</taxon>
        <taxon>Acropora</taxon>
    </lineage>
</organism>
<dbReference type="GO" id="GO:0070578">
    <property type="term" value="C:RISC-loading complex"/>
    <property type="evidence" value="ECO:0007669"/>
    <property type="project" value="TreeGrafter"/>
</dbReference>
<dbReference type="Proteomes" id="UP001249851">
    <property type="component" value="Unassembled WGS sequence"/>
</dbReference>
<dbReference type="GO" id="GO:0005634">
    <property type="term" value="C:nucleus"/>
    <property type="evidence" value="ECO:0007669"/>
    <property type="project" value="TreeGrafter"/>
</dbReference>
<dbReference type="SMART" id="SM00358">
    <property type="entry name" value="DSRM"/>
    <property type="match status" value="1"/>
</dbReference>
<dbReference type="PANTHER" id="PTHR46205">
    <property type="entry name" value="LOQUACIOUS, ISOFORM B"/>
    <property type="match status" value="1"/>
</dbReference>
<evidence type="ECO:0000256" key="2">
    <source>
        <dbReference type="PROSITE-ProRule" id="PRU00266"/>
    </source>
</evidence>
<feature type="compositionally biased region" description="Basic residues" evidence="3">
    <location>
        <begin position="39"/>
        <end position="48"/>
    </location>
</feature>
<evidence type="ECO:0000313" key="6">
    <source>
        <dbReference type="Proteomes" id="UP001249851"/>
    </source>
</evidence>
<dbReference type="GO" id="GO:0003725">
    <property type="term" value="F:double-stranded RNA binding"/>
    <property type="evidence" value="ECO:0007669"/>
    <property type="project" value="TreeGrafter"/>
</dbReference>
<dbReference type="PROSITE" id="PS50137">
    <property type="entry name" value="DS_RBD"/>
    <property type="match status" value="2"/>
</dbReference>
<name>A0AAD9R095_ACRCE</name>
<dbReference type="EMBL" id="JARQWQ010000007">
    <property type="protein sequence ID" value="KAK2570742.1"/>
    <property type="molecule type" value="Genomic_DNA"/>
</dbReference>
<dbReference type="InterPro" id="IPR051247">
    <property type="entry name" value="RLC_Component"/>
</dbReference>
<dbReference type="GO" id="GO:0035197">
    <property type="term" value="F:siRNA binding"/>
    <property type="evidence" value="ECO:0007669"/>
    <property type="project" value="TreeGrafter"/>
</dbReference>
<reference evidence="5" key="2">
    <citation type="journal article" date="2023" name="Science">
        <title>Genomic signatures of disease resistance in endangered staghorn corals.</title>
        <authorList>
            <person name="Vollmer S.V."/>
            <person name="Selwyn J.D."/>
            <person name="Despard B.A."/>
            <person name="Roesel C.L."/>
        </authorList>
    </citation>
    <scope>NUCLEOTIDE SEQUENCE</scope>
    <source>
        <strain evidence="5">K2</strain>
    </source>
</reference>
<feature type="domain" description="DRBM" evidence="4">
    <location>
        <begin position="98"/>
        <end position="120"/>
    </location>
</feature>
<reference evidence="5" key="1">
    <citation type="journal article" date="2023" name="G3 (Bethesda)">
        <title>Whole genome assembly and annotation of the endangered Caribbean coral Acropora cervicornis.</title>
        <authorList>
            <person name="Selwyn J.D."/>
            <person name="Vollmer S.V."/>
        </authorList>
    </citation>
    <scope>NUCLEOTIDE SEQUENCE</scope>
    <source>
        <strain evidence="5">K2</strain>
    </source>
</reference>
<dbReference type="GO" id="GO:0016442">
    <property type="term" value="C:RISC complex"/>
    <property type="evidence" value="ECO:0007669"/>
    <property type="project" value="TreeGrafter"/>
</dbReference>
<proteinExistence type="predicted"/>
<dbReference type="GO" id="GO:0005737">
    <property type="term" value="C:cytoplasm"/>
    <property type="evidence" value="ECO:0007669"/>
    <property type="project" value="TreeGrafter"/>
</dbReference>
<dbReference type="Pfam" id="PF00035">
    <property type="entry name" value="dsrm"/>
    <property type="match status" value="2"/>
</dbReference>
<protein>
    <submittedName>
        <fullName evidence="5">Double-stranded RNA-specific editase 1</fullName>
    </submittedName>
</protein>
<gene>
    <name evidence="5" type="ORF">P5673_004435</name>
</gene>
<dbReference type="InterPro" id="IPR014720">
    <property type="entry name" value="dsRBD_dom"/>
</dbReference>
<dbReference type="GO" id="GO:0030422">
    <property type="term" value="P:siRNA processing"/>
    <property type="evidence" value="ECO:0007669"/>
    <property type="project" value="TreeGrafter"/>
</dbReference>
<dbReference type="SUPFAM" id="SSF54768">
    <property type="entry name" value="dsRNA-binding domain-like"/>
    <property type="match status" value="2"/>
</dbReference>
<dbReference type="FunFam" id="3.30.160.20:FF:000007">
    <property type="entry name" value="Double-stranded RNA-binding protein Staufen homolog 1"/>
    <property type="match status" value="1"/>
</dbReference>
<comment type="caution">
    <text evidence="5">The sequence shown here is derived from an EMBL/GenBank/DDBJ whole genome shotgun (WGS) entry which is preliminary data.</text>
</comment>
<feature type="region of interest" description="Disordered" evidence="3">
    <location>
        <begin position="39"/>
        <end position="187"/>
    </location>
</feature>
<keyword evidence="1 2" id="KW-0694">RNA-binding</keyword>
<evidence type="ECO:0000313" key="5">
    <source>
        <dbReference type="EMBL" id="KAK2570742.1"/>
    </source>
</evidence>
<evidence type="ECO:0000256" key="1">
    <source>
        <dbReference type="ARBA" id="ARBA00022884"/>
    </source>
</evidence>
<dbReference type="AlphaFoldDB" id="A0AAD9R095"/>
<feature type="domain" description="DRBM" evidence="4">
    <location>
        <begin position="1"/>
        <end position="61"/>
    </location>
</feature>
<dbReference type="CDD" id="cd00048">
    <property type="entry name" value="DSRM_SF"/>
    <property type="match status" value="1"/>
</dbReference>
<evidence type="ECO:0000259" key="4">
    <source>
        <dbReference type="PROSITE" id="PS50137"/>
    </source>
</evidence>
<sequence>MQLNEMGKEVDYNVVSQTGPPHCPTFVVEVIVDGRAYRGKGKSKKHARQNAAERALRHVRRYLPRPRERNQISESEEEDDHDDAPRMSSLRSGLAPQGTGKSKKHARQNAAERALRHLRRFLPRPRERNQISESEEEDDHDDAPRMSSLRSGLASQMEKNRRLTVRLLSHSRRRRFSDSESDTDYPL</sequence>
<accession>A0AAD9R095</accession>
<evidence type="ECO:0000256" key="3">
    <source>
        <dbReference type="SAM" id="MobiDB-lite"/>
    </source>
</evidence>
<keyword evidence="6" id="KW-1185">Reference proteome</keyword>